<sequence>MAGDQNYERYLEGRQLRRMKADDRWLARRERLEAKADRMIGELCRDGKTVHYVFPVGGRYKEGTWGELVDYLIRNKWVH</sequence>
<dbReference type="AlphaFoldDB" id="A0A942I903"/>
<evidence type="ECO:0000313" key="2">
    <source>
        <dbReference type="Proteomes" id="UP000680348"/>
    </source>
</evidence>
<dbReference type="RefSeq" id="WP_188254349.1">
    <property type="nucleotide sequence ID" value="NZ_JABVCF010000004.1"/>
</dbReference>
<dbReference type="Proteomes" id="UP000680348">
    <property type="component" value="Unassembled WGS sequence"/>
</dbReference>
<accession>A0A942I903</accession>
<reference evidence="1" key="1">
    <citation type="submission" date="2021-04" db="EMBL/GenBank/DDBJ databases">
        <title>Pseudaminobacter soli sp. nov., isolated from paddy soil contaminated by heavy metals.</title>
        <authorList>
            <person name="Zhang K."/>
        </authorList>
    </citation>
    <scope>NUCLEOTIDE SEQUENCE</scope>
    <source>
        <strain evidence="1">19-2017</strain>
    </source>
</reference>
<proteinExistence type="predicted"/>
<keyword evidence="2" id="KW-1185">Reference proteome</keyword>
<protein>
    <submittedName>
        <fullName evidence="1">Uncharacterized protein</fullName>
    </submittedName>
</protein>
<dbReference type="EMBL" id="JAGWCR010000004">
    <property type="protein sequence ID" value="MBS3648786.1"/>
    <property type="molecule type" value="Genomic_DNA"/>
</dbReference>
<organism evidence="1 2">
    <name type="scientific">Pseudaminobacter soli</name>
    <name type="common">ex Zhang et al. 2022</name>
    <dbReference type="NCBI Taxonomy" id="2831468"/>
    <lineage>
        <taxon>Bacteria</taxon>
        <taxon>Pseudomonadati</taxon>
        <taxon>Pseudomonadota</taxon>
        <taxon>Alphaproteobacteria</taxon>
        <taxon>Hyphomicrobiales</taxon>
        <taxon>Phyllobacteriaceae</taxon>
        <taxon>Pseudaminobacter</taxon>
    </lineage>
</organism>
<gene>
    <name evidence="1" type="ORF">KEU06_09230</name>
</gene>
<evidence type="ECO:0000313" key="1">
    <source>
        <dbReference type="EMBL" id="MBS3648786.1"/>
    </source>
</evidence>
<comment type="caution">
    <text evidence="1">The sequence shown here is derived from an EMBL/GenBank/DDBJ whole genome shotgun (WGS) entry which is preliminary data.</text>
</comment>
<name>A0A942I903_9HYPH</name>